<sequence>MNTAATPTLSVKNHRRLAVFGVISLLLFLLLSTCSPRTDQLQQIKATGVLRISTVNSPTTYYIGAAGPLGFEYELAKGFAESLNAGLEVVVASSPAEAIQMAREGRVHFAAAGLAITPEREKTMRFSPAMLRVVPQLVYRMGETRPDNLDDLEGTIRVQRGSIGAELLSEAKKKYPDLKWEETDDQETEELLYQVANNQLGYTIANSDIISINQRYYPRLRVAFAASKSQDLAWAFQKSGDNSLFDAANAYLEVFRGVDLPRLRDRYFGHIEQVNYMGAVTLASMVQTRLTRYRKAFEDAAEKHQLDWRLLAAMGYQESHWDEDAVSPTGVKGLMMLTLDTADFLNVRDREDPVQSIFGGARYFRQLLEQLPPEIKEPDRTWMGLAAYNIGIGHVFDARSLTRSLGGNPNHWLDVRNSLPLLTQERWYMQTKHGYARGYETVAYVGNVRTYYDMLSWITNVAPGRGQQPELEQEPPLQTPAGAKKHREDPLHINSPIL</sequence>
<dbReference type="RefSeq" id="WP_107941027.1">
    <property type="nucleotide sequence ID" value="NZ_QANS01000005.1"/>
</dbReference>
<keyword evidence="2 7" id="KW-0732">Signal</keyword>
<evidence type="ECO:0000256" key="1">
    <source>
        <dbReference type="ARBA" id="ARBA00010333"/>
    </source>
</evidence>
<dbReference type="EMBL" id="QANS01000005">
    <property type="protein sequence ID" value="PTU30655.1"/>
    <property type="molecule type" value="Genomic_DNA"/>
</dbReference>
<comment type="caution">
    <text evidence="10">The sequence shown here is derived from an EMBL/GenBank/DDBJ whole genome shotgun (WGS) entry which is preliminary data.</text>
</comment>
<comment type="function">
    <text evidence="7">Murein-degrading enzyme that degrades murein glycan strands and insoluble, high-molecular weight murein sacculi, with the concomitant formation of a 1,6-anhydromuramoyl product. Lytic transglycosylases (LTs) play an integral role in the metabolism of the peptidoglycan (PG) sacculus. Their lytic action creates space within the PG sacculus to allow for its expansion as well as for the insertion of various structures such as secretion systems and flagella.</text>
</comment>
<dbReference type="InterPro" id="IPR008258">
    <property type="entry name" value="Transglycosylase_SLT_dom_1"/>
</dbReference>
<dbReference type="NCBIfam" id="NF008112">
    <property type="entry name" value="PRK10859.1"/>
    <property type="match status" value="1"/>
</dbReference>
<dbReference type="GO" id="GO:0071555">
    <property type="term" value="P:cell wall organization"/>
    <property type="evidence" value="ECO:0007669"/>
    <property type="project" value="UniProtKB-KW"/>
</dbReference>
<evidence type="ECO:0000256" key="3">
    <source>
        <dbReference type="ARBA" id="ARBA00023136"/>
    </source>
</evidence>
<comment type="similarity">
    <text evidence="7">In the C-terminal section; belongs to the transglycosylase Slt family.</text>
</comment>
<accession>A0A2T5MDK3</accession>
<dbReference type="InterPro" id="IPR001638">
    <property type="entry name" value="Solute-binding_3/MltF_N"/>
</dbReference>
<protein>
    <recommendedName>
        <fullName evidence="7">Membrane-bound lytic murein transglycosylase F</fullName>
        <ecNumber evidence="7">4.2.2.n1</ecNumber>
    </recommendedName>
    <alternativeName>
        <fullName evidence="7">Murein lyase F</fullName>
    </alternativeName>
</protein>
<dbReference type="AlphaFoldDB" id="A0A2T5MDK3"/>
<feature type="domain" description="Solute-binding protein family 3/N-terminal" evidence="9">
    <location>
        <begin position="49"/>
        <end position="271"/>
    </location>
</feature>
<reference evidence="10 11" key="1">
    <citation type="submission" date="2018-04" db="EMBL/GenBank/DDBJ databases">
        <title>Novel species isolated from glacier.</title>
        <authorList>
            <person name="Liu Q."/>
            <person name="Xin Y.-H."/>
        </authorList>
    </citation>
    <scope>NUCLEOTIDE SEQUENCE [LARGE SCALE GENOMIC DNA]</scope>
    <source>
        <strain evidence="10 11">GT1R17</strain>
    </source>
</reference>
<keyword evidence="5 7" id="KW-0456">Lyase</keyword>
<comment type="caution">
    <text evidence="7">Lacks conserved residue(s) required for the propagation of feature annotation.</text>
</comment>
<feature type="compositionally biased region" description="Low complexity" evidence="8">
    <location>
        <begin position="467"/>
        <end position="476"/>
    </location>
</feature>
<comment type="domain">
    <text evidence="7">The N-terminal domain does not have lytic activity and probably modulates enzymatic activity. The C-terminal domain is the catalytic active domain.</text>
</comment>
<dbReference type="SMART" id="SM00062">
    <property type="entry name" value="PBPb"/>
    <property type="match status" value="1"/>
</dbReference>
<comment type="similarity">
    <text evidence="7">In the N-terminal section; belongs to the bacterial solute-binding protein 3 family.</text>
</comment>
<name>A0A2T5MDK3_9GAMM</name>
<comment type="catalytic activity">
    <reaction evidence="7">
        <text>Exolytic cleavage of the (1-&gt;4)-beta-glycosidic linkage between N-acetylmuramic acid (MurNAc) and N-acetylglucosamine (GlcNAc) residues in peptidoglycan, from either the reducing or the non-reducing ends of the peptidoglycan chains, with concomitant formation of a 1,6-anhydrobond in the MurNAc residue.</text>
        <dbReference type="EC" id="4.2.2.n1"/>
    </reaction>
</comment>
<dbReference type="InterPro" id="IPR023346">
    <property type="entry name" value="Lysozyme-like_dom_sf"/>
</dbReference>
<dbReference type="GO" id="GO:0008933">
    <property type="term" value="F:peptidoglycan lytic transglycosylase activity"/>
    <property type="evidence" value="ECO:0007669"/>
    <property type="project" value="UniProtKB-UniRule"/>
</dbReference>
<dbReference type="Proteomes" id="UP000244248">
    <property type="component" value="Unassembled WGS sequence"/>
</dbReference>
<dbReference type="Pfam" id="PF00497">
    <property type="entry name" value="SBP_bac_3"/>
    <property type="match status" value="1"/>
</dbReference>
<keyword evidence="6 7" id="KW-0961">Cell wall biogenesis/degradation</keyword>
<dbReference type="CDD" id="cd13403">
    <property type="entry name" value="MLTF-like"/>
    <property type="match status" value="1"/>
</dbReference>
<keyword evidence="3 7" id="KW-0472">Membrane</keyword>
<gene>
    <name evidence="7" type="primary">mltF</name>
    <name evidence="10" type="ORF">CJD38_14245</name>
</gene>
<proteinExistence type="inferred from homology"/>
<dbReference type="HAMAP" id="MF_02016">
    <property type="entry name" value="MltF"/>
    <property type="match status" value="1"/>
</dbReference>
<evidence type="ECO:0000256" key="7">
    <source>
        <dbReference type="HAMAP-Rule" id="MF_02016"/>
    </source>
</evidence>
<dbReference type="InterPro" id="IPR023703">
    <property type="entry name" value="MltF"/>
</dbReference>
<dbReference type="PANTHER" id="PTHR35936">
    <property type="entry name" value="MEMBRANE-BOUND LYTIC MUREIN TRANSGLYCOSYLASE F"/>
    <property type="match status" value="1"/>
</dbReference>
<dbReference type="SUPFAM" id="SSF53850">
    <property type="entry name" value="Periplasmic binding protein-like II"/>
    <property type="match status" value="1"/>
</dbReference>
<dbReference type="EC" id="4.2.2.n1" evidence="7"/>
<dbReference type="GO" id="GO:0009279">
    <property type="term" value="C:cell outer membrane"/>
    <property type="evidence" value="ECO:0007669"/>
    <property type="project" value="UniProtKB-SubCell"/>
</dbReference>
<evidence type="ECO:0000256" key="2">
    <source>
        <dbReference type="ARBA" id="ARBA00022729"/>
    </source>
</evidence>
<evidence type="ECO:0000313" key="10">
    <source>
        <dbReference type="EMBL" id="PTU30655.1"/>
    </source>
</evidence>
<evidence type="ECO:0000256" key="8">
    <source>
        <dbReference type="SAM" id="MobiDB-lite"/>
    </source>
</evidence>
<dbReference type="GO" id="GO:0009253">
    <property type="term" value="P:peptidoglycan catabolic process"/>
    <property type="evidence" value="ECO:0007669"/>
    <property type="project" value="TreeGrafter"/>
</dbReference>
<evidence type="ECO:0000256" key="6">
    <source>
        <dbReference type="ARBA" id="ARBA00023316"/>
    </source>
</evidence>
<dbReference type="OrthoDB" id="9815002at2"/>
<dbReference type="Pfam" id="PF01464">
    <property type="entry name" value="SLT"/>
    <property type="match status" value="1"/>
</dbReference>
<evidence type="ECO:0000259" key="9">
    <source>
        <dbReference type="SMART" id="SM00062"/>
    </source>
</evidence>
<dbReference type="GO" id="GO:0016998">
    <property type="term" value="P:cell wall macromolecule catabolic process"/>
    <property type="evidence" value="ECO:0007669"/>
    <property type="project" value="UniProtKB-UniRule"/>
</dbReference>
<dbReference type="Gene3D" id="1.10.530.10">
    <property type="match status" value="1"/>
</dbReference>
<evidence type="ECO:0000256" key="5">
    <source>
        <dbReference type="ARBA" id="ARBA00023239"/>
    </source>
</evidence>
<feature type="region of interest" description="Disordered" evidence="8">
    <location>
        <begin position="465"/>
        <end position="498"/>
    </location>
</feature>
<organism evidence="10 11">
    <name type="scientific">Stenotrophobium rhamnosiphilum</name>
    <dbReference type="NCBI Taxonomy" id="2029166"/>
    <lineage>
        <taxon>Bacteria</taxon>
        <taxon>Pseudomonadati</taxon>
        <taxon>Pseudomonadota</taxon>
        <taxon>Gammaproteobacteria</taxon>
        <taxon>Nevskiales</taxon>
        <taxon>Nevskiaceae</taxon>
        <taxon>Stenotrophobium</taxon>
    </lineage>
</organism>
<evidence type="ECO:0000256" key="4">
    <source>
        <dbReference type="ARBA" id="ARBA00023237"/>
    </source>
</evidence>
<evidence type="ECO:0000313" key="11">
    <source>
        <dbReference type="Proteomes" id="UP000244248"/>
    </source>
</evidence>
<keyword evidence="11" id="KW-1185">Reference proteome</keyword>
<feature type="region of interest" description="LT domain" evidence="7">
    <location>
        <begin position="272"/>
        <end position="498"/>
    </location>
</feature>
<dbReference type="Gene3D" id="3.40.190.10">
    <property type="entry name" value="Periplasmic binding protein-like II"/>
    <property type="match status" value="2"/>
</dbReference>
<feature type="active site" evidence="7">
    <location>
        <position position="318"/>
    </location>
</feature>
<dbReference type="PANTHER" id="PTHR35936:SF32">
    <property type="entry name" value="MEMBRANE-BOUND LYTIC MUREIN TRANSGLYCOSYLASE F"/>
    <property type="match status" value="1"/>
</dbReference>
<dbReference type="SUPFAM" id="SSF53955">
    <property type="entry name" value="Lysozyme-like"/>
    <property type="match status" value="1"/>
</dbReference>
<dbReference type="CDD" id="cd01009">
    <property type="entry name" value="PBP2_YfhD_N"/>
    <property type="match status" value="1"/>
</dbReference>
<keyword evidence="4 7" id="KW-0998">Cell outer membrane</keyword>
<comment type="subcellular location">
    <subcellularLocation>
        <location evidence="7">Cell outer membrane</location>
        <topology evidence="7">Peripheral membrane protein</topology>
    </subcellularLocation>
    <text evidence="7">Attached to the inner leaflet of the outer membrane.</text>
</comment>
<comment type="similarity">
    <text evidence="1">Belongs to the bacterial solute-binding protein 3 family.</text>
</comment>